<dbReference type="PATRIC" id="fig|626887.3.peg.1024"/>
<protein>
    <recommendedName>
        <fullName evidence="10">Flagellar protein FliL</fullName>
    </recommendedName>
</protein>
<dbReference type="OrthoDB" id="7063251at2"/>
<dbReference type="GO" id="GO:0005886">
    <property type="term" value="C:plasma membrane"/>
    <property type="evidence" value="ECO:0007669"/>
    <property type="project" value="UniProtKB-SubCell"/>
</dbReference>
<evidence type="ECO:0000256" key="9">
    <source>
        <dbReference type="ARBA" id="ARBA00023136"/>
    </source>
</evidence>
<keyword evidence="6" id="KW-0812">Transmembrane</keyword>
<keyword evidence="8" id="KW-1133">Transmembrane helix</keyword>
<dbReference type="GO" id="GO:0071978">
    <property type="term" value="P:bacterial-type flagellum-dependent swarming motility"/>
    <property type="evidence" value="ECO:0007669"/>
    <property type="project" value="TreeGrafter"/>
</dbReference>
<organism evidence="12 13">
    <name type="scientific">Marinobacter nanhaiticus D15-8W</name>
    <dbReference type="NCBI Taxonomy" id="626887"/>
    <lineage>
        <taxon>Bacteria</taxon>
        <taxon>Pseudomonadati</taxon>
        <taxon>Pseudomonadota</taxon>
        <taxon>Gammaproteobacteria</taxon>
        <taxon>Pseudomonadales</taxon>
        <taxon>Marinobacteraceae</taxon>
        <taxon>Marinobacter</taxon>
    </lineage>
</organism>
<evidence type="ECO:0000313" key="13">
    <source>
        <dbReference type="Proteomes" id="UP000013165"/>
    </source>
</evidence>
<keyword evidence="12" id="KW-0969">Cilium</keyword>
<dbReference type="PANTHER" id="PTHR35091:SF2">
    <property type="entry name" value="FLAGELLAR PROTEIN FLIL"/>
    <property type="match status" value="1"/>
</dbReference>
<dbReference type="Pfam" id="PF03748">
    <property type="entry name" value="FliL"/>
    <property type="match status" value="1"/>
</dbReference>
<keyword evidence="12" id="KW-0282">Flagellum</keyword>
<sequence length="154" mass="17155">MKENCKPMTLRRLALAASLALLCTGPLPLQAEEEETDEAAEEQAEPAQSIYVEMQPPFVTNIGQSSGRLSYVKAEVTLRVASAEAETAVNNHKPRLRHEMVMMLGNQNREELSTPRGQEALRAKALEQFNQVLEDEQTGAEIKDVLFTSFVVQR</sequence>
<evidence type="ECO:0000256" key="2">
    <source>
        <dbReference type="ARBA" id="ARBA00004162"/>
    </source>
</evidence>
<dbReference type="AlphaFoldDB" id="N6X100"/>
<dbReference type="HOGENOM" id="CLU_099018_10_1_6"/>
<comment type="similarity">
    <text evidence="3 10">Belongs to the FliL family.</text>
</comment>
<name>N6X100_9GAMM</name>
<gene>
    <name evidence="12" type="ORF">J057_05186</name>
</gene>
<comment type="subcellular location">
    <subcellularLocation>
        <location evidence="10">Cell inner membrane</location>
    </subcellularLocation>
    <subcellularLocation>
        <location evidence="2">Cell membrane</location>
        <topology evidence="2">Single-pass membrane protein</topology>
    </subcellularLocation>
</comment>
<dbReference type="eggNOG" id="COG1580">
    <property type="taxonomic scope" value="Bacteria"/>
</dbReference>
<keyword evidence="13" id="KW-1185">Reference proteome</keyword>
<keyword evidence="7 10" id="KW-0283">Flagellar rotation</keyword>
<evidence type="ECO:0000256" key="10">
    <source>
        <dbReference type="RuleBase" id="RU364125"/>
    </source>
</evidence>
<dbReference type="GO" id="GO:0009425">
    <property type="term" value="C:bacterial-type flagellum basal body"/>
    <property type="evidence" value="ECO:0007669"/>
    <property type="project" value="InterPro"/>
</dbReference>
<evidence type="ECO:0000256" key="6">
    <source>
        <dbReference type="ARBA" id="ARBA00022692"/>
    </source>
</evidence>
<keyword evidence="4" id="KW-1003">Cell membrane</keyword>
<evidence type="ECO:0000256" key="7">
    <source>
        <dbReference type="ARBA" id="ARBA00022779"/>
    </source>
</evidence>
<evidence type="ECO:0000256" key="11">
    <source>
        <dbReference type="SAM" id="SignalP"/>
    </source>
</evidence>
<accession>N6X100</accession>
<evidence type="ECO:0000256" key="5">
    <source>
        <dbReference type="ARBA" id="ARBA00022500"/>
    </source>
</evidence>
<comment type="function">
    <text evidence="1 10">Controls the rotational direction of flagella during chemotaxis.</text>
</comment>
<keyword evidence="10" id="KW-0997">Cell inner membrane</keyword>
<dbReference type="EMBL" id="APLQ01000011">
    <property type="protein sequence ID" value="ENO14718.2"/>
    <property type="molecule type" value="Genomic_DNA"/>
</dbReference>
<keyword evidence="12" id="KW-0966">Cell projection</keyword>
<evidence type="ECO:0000313" key="12">
    <source>
        <dbReference type="EMBL" id="ENO14718.2"/>
    </source>
</evidence>
<evidence type="ECO:0000256" key="4">
    <source>
        <dbReference type="ARBA" id="ARBA00022475"/>
    </source>
</evidence>
<dbReference type="PANTHER" id="PTHR35091">
    <property type="entry name" value="FLAGELLAR PROTEIN FLIL"/>
    <property type="match status" value="1"/>
</dbReference>
<dbReference type="Proteomes" id="UP000013165">
    <property type="component" value="Unassembled WGS sequence"/>
</dbReference>
<comment type="caution">
    <text evidence="12">The sequence shown here is derived from an EMBL/GenBank/DDBJ whole genome shotgun (WGS) entry which is preliminary data.</text>
</comment>
<evidence type="ECO:0000256" key="1">
    <source>
        <dbReference type="ARBA" id="ARBA00002254"/>
    </source>
</evidence>
<evidence type="ECO:0000256" key="8">
    <source>
        <dbReference type="ARBA" id="ARBA00022989"/>
    </source>
</evidence>
<proteinExistence type="inferred from homology"/>
<keyword evidence="11" id="KW-0732">Signal</keyword>
<reference evidence="12 13" key="1">
    <citation type="journal article" date="2013" name="Genome Announc.">
        <title>Genome Sequence of the Polycyclic Aromatic Hydrocarbon-Degrading Bacterium Strain Marinobacter nanhaiticus D15-8WT.</title>
        <authorList>
            <person name="Cui Z."/>
            <person name="Gao W."/>
            <person name="Li Q."/>
            <person name="Xu G."/>
            <person name="Zheng L."/>
        </authorList>
    </citation>
    <scope>NUCLEOTIDE SEQUENCE [LARGE SCALE GENOMIC DNA]</scope>
    <source>
        <strain evidence="12 13">D15-8W</strain>
    </source>
</reference>
<dbReference type="STRING" id="626887.J057_05186"/>
<keyword evidence="9 10" id="KW-0472">Membrane</keyword>
<evidence type="ECO:0000256" key="3">
    <source>
        <dbReference type="ARBA" id="ARBA00008281"/>
    </source>
</evidence>
<dbReference type="GO" id="GO:0006935">
    <property type="term" value="P:chemotaxis"/>
    <property type="evidence" value="ECO:0007669"/>
    <property type="project" value="UniProtKB-KW"/>
</dbReference>
<dbReference type="InterPro" id="IPR005503">
    <property type="entry name" value="FliL"/>
</dbReference>
<keyword evidence="5 10" id="KW-0145">Chemotaxis</keyword>
<feature type="signal peptide" evidence="11">
    <location>
        <begin position="1"/>
        <end position="31"/>
    </location>
</feature>
<feature type="chain" id="PRO_5016988144" description="Flagellar protein FliL" evidence="11">
    <location>
        <begin position="32"/>
        <end position="154"/>
    </location>
</feature>